<evidence type="ECO:0000313" key="1">
    <source>
        <dbReference type="EMBL" id="QEE16867.1"/>
    </source>
</evidence>
<gene>
    <name evidence="1" type="ORF">DSAG12_02697</name>
</gene>
<keyword evidence="2" id="KW-1185">Reference proteome</keyword>
<accession>A0A5B9DDB5</accession>
<dbReference type="RefSeq" id="WP_147663793.1">
    <property type="nucleotide sequence ID" value="NZ_CP042905.2"/>
</dbReference>
<proteinExistence type="predicted"/>
<reference evidence="1 2" key="1">
    <citation type="journal article" date="2020" name="Nature">
        <title>Isolation of an archaeon at the prokaryote-eukaryote interface.</title>
        <authorList>
            <person name="Imachi H."/>
            <person name="Nobu M.K."/>
            <person name="Nakahara N."/>
            <person name="Morono Y."/>
            <person name="Ogawara M."/>
            <person name="Takaki Y."/>
            <person name="Takano Y."/>
            <person name="Uematsu K."/>
            <person name="Ikuta T."/>
            <person name="Ito M."/>
            <person name="Matsui Y."/>
            <person name="Miyazaki M."/>
            <person name="Murata K."/>
            <person name="Saito Y."/>
            <person name="Sakai S."/>
            <person name="Song C."/>
            <person name="Tasumi E."/>
            <person name="Yamanaka Y."/>
            <person name="Yamaguchi T."/>
            <person name="Kamagata Y."/>
            <person name="Tamaki H."/>
            <person name="Takai K."/>
        </authorList>
    </citation>
    <scope>NUCLEOTIDE SEQUENCE [LARGE SCALE GENOMIC DNA]</scope>
    <source>
        <strain evidence="1 2">MK-D1</strain>
    </source>
</reference>
<evidence type="ECO:0000313" key="2">
    <source>
        <dbReference type="Proteomes" id="UP000321408"/>
    </source>
</evidence>
<protein>
    <submittedName>
        <fullName evidence="1">Uncharacterized protein</fullName>
    </submittedName>
</protein>
<dbReference type="GeneID" id="41330677"/>
<reference evidence="1 2" key="2">
    <citation type="journal article" date="2024" name="Int. J. Syst. Evol. Microbiol.">
        <title>Promethearchaeum syntrophicum gen. nov., sp. nov., an anaerobic, obligately syntrophic archaeon, the first isolate of the lineage 'Asgard' archaea, and proposal of the new archaeal phylum Promethearchaeota phyl. nov. and kingdom Promethearchaeati regn. nov.</title>
        <authorList>
            <person name="Imachi H."/>
            <person name="Nobu M.K."/>
            <person name="Kato S."/>
            <person name="Takaki Y."/>
            <person name="Miyazaki M."/>
            <person name="Miyata M."/>
            <person name="Ogawara M."/>
            <person name="Saito Y."/>
            <person name="Sakai S."/>
            <person name="Tahara Y.O."/>
            <person name="Takano Y."/>
            <person name="Tasumi E."/>
            <person name="Uematsu K."/>
            <person name="Yoshimura T."/>
            <person name="Itoh T."/>
            <person name="Ohkuma M."/>
            <person name="Takai K."/>
        </authorList>
    </citation>
    <scope>NUCLEOTIDE SEQUENCE [LARGE SCALE GENOMIC DNA]</scope>
    <source>
        <strain evidence="1 2">MK-D1</strain>
    </source>
</reference>
<sequence length="153" mass="18188">MQARLDFSDFMSIDDLIFSSYPTNILLSNGLNMKDGLDNFESEFVNFQETNNCSEKKTYGEKASPWHHNWIWWETSSEIDKKEFDIEGKYFKYALGMSTRSDKLEKIDEEINIVVLKIYKDLQVSRTPRLIFTSVFKTRLFKQMVKILHGWEF</sequence>
<dbReference type="EMBL" id="CP042905">
    <property type="protein sequence ID" value="QEE16867.1"/>
    <property type="molecule type" value="Genomic_DNA"/>
</dbReference>
<dbReference type="Proteomes" id="UP000321408">
    <property type="component" value="Chromosome"/>
</dbReference>
<dbReference type="AlphaFoldDB" id="A0A5B9DDB5"/>
<name>A0A5B9DDB5_9ARCH</name>
<dbReference type="KEGG" id="psyt:DSAG12_02697"/>
<organism evidence="1 2">
    <name type="scientific">Promethearchaeum syntrophicum</name>
    <dbReference type="NCBI Taxonomy" id="2594042"/>
    <lineage>
        <taxon>Archaea</taxon>
        <taxon>Promethearchaeati</taxon>
        <taxon>Promethearchaeota</taxon>
        <taxon>Promethearchaeia</taxon>
        <taxon>Promethearchaeales</taxon>
        <taxon>Promethearchaeaceae</taxon>
        <taxon>Promethearchaeum</taxon>
    </lineage>
</organism>